<feature type="signal peptide" evidence="1">
    <location>
        <begin position="1"/>
        <end position="20"/>
    </location>
</feature>
<dbReference type="InterPro" id="IPR001283">
    <property type="entry name" value="CRISP-related"/>
</dbReference>
<accession>A0ABD2QEA0</accession>
<proteinExistence type="predicted"/>
<keyword evidence="4" id="KW-1185">Reference proteome</keyword>
<organism evidence="3 4">
    <name type="scientific">Cichlidogyrus casuarinus</name>
    <dbReference type="NCBI Taxonomy" id="1844966"/>
    <lineage>
        <taxon>Eukaryota</taxon>
        <taxon>Metazoa</taxon>
        <taxon>Spiralia</taxon>
        <taxon>Lophotrochozoa</taxon>
        <taxon>Platyhelminthes</taxon>
        <taxon>Monogenea</taxon>
        <taxon>Monopisthocotylea</taxon>
        <taxon>Dactylogyridea</taxon>
        <taxon>Ancyrocephalidae</taxon>
        <taxon>Cichlidogyrus</taxon>
    </lineage>
</organism>
<dbReference type="InterPro" id="IPR002413">
    <property type="entry name" value="V5_allergen-like"/>
</dbReference>
<sequence length="216" mass="24268">MNHISKLVLGLLAAFVAVEASYSFNEKTGSKMDLGLATSFLAVHNDIRRDVALGRIEGQPEAADMSELKWDKELATKAQKWADKCQIGHDTYDMRRTEKFPYVGQNWAGMNRVNKAVVRWFNEQLNYDFSSSSCAKEPCGHYTQMIWSWITHVGCAVADCSHKHGFRYGRVIVCDYGPGGNMKDVQPYIEGEACSMCLPDQPYCNKGLCTDEASHH</sequence>
<evidence type="ECO:0000313" key="4">
    <source>
        <dbReference type="Proteomes" id="UP001626550"/>
    </source>
</evidence>
<name>A0ABD2QEA0_9PLAT</name>
<dbReference type="InterPro" id="IPR014044">
    <property type="entry name" value="CAP_dom"/>
</dbReference>
<comment type="caution">
    <text evidence="3">The sequence shown here is derived from an EMBL/GenBank/DDBJ whole genome shotgun (WGS) entry which is preliminary data.</text>
</comment>
<dbReference type="AlphaFoldDB" id="A0ABD2QEA0"/>
<dbReference type="PANTHER" id="PTHR10334">
    <property type="entry name" value="CYSTEINE-RICH SECRETORY PROTEIN-RELATED"/>
    <property type="match status" value="1"/>
</dbReference>
<feature type="chain" id="PRO_5044836186" description="SCP domain-containing protein" evidence="1">
    <location>
        <begin position="21"/>
        <end position="216"/>
    </location>
</feature>
<protein>
    <recommendedName>
        <fullName evidence="2">SCP domain-containing protein</fullName>
    </recommendedName>
</protein>
<feature type="domain" description="SCP" evidence="2">
    <location>
        <begin position="35"/>
        <end position="184"/>
    </location>
</feature>
<dbReference type="SMART" id="SM00198">
    <property type="entry name" value="SCP"/>
    <property type="match status" value="1"/>
</dbReference>
<dbReference type="EMBL" id="JBJKFK010000318">
    <property type="protein sequence ID" value="KAL3317859.1"/>
    <property type="molecule type" value="Genomic_DNA"/>
</dbReference>
<dbReference type="PRINTS" id="PR00837">
    <property type="entry name" value="V5TPXLIKE"/>
</dbReference>
<dbReference type="Proteomes" id="UP001626550">
    <property type="component" value="Unassembled WGS sequence"/>
</dbReference>
<evidence type="ECO:0000256" key="1">
    <source>
        <dbReference type="SAM" id="SignalP"/>
    </source>
</evidence>
<gene>
    <name evidence="3" type="ORF">Ciccas_003490</name>
</gene>
<keyword evidence="1" id="KW-0732">Signal</keyword>
<dbReference type="Gene3D" id="3.40.33.10">
    <property type="entry name" value="CAP"/>
    <property type="match status" value="1"/>
</dbReference>
<evidence type="ECO:0000313" key="3">
    <source>
        <dbReference type="EMBL" id="KAL3317859.1"/>
    </source>
</evidence>
<evidence type="ECO:0000259" key="2">
    <source>
        <dbReference type="SMART" id="SM00198"/>
    </source>
</evidence>
<dbReference type="InterPro" id="IPR035940">
    <property type="entry name" value="CAP_sf"/>
</dbReference>
<reference evidence="3 4" key="1">
    <citation type="submission" date="2024-11" db="EMBL/GenBank/DDBJ databases">
        <title>Adaptive evolution of stress response genes in parasites aligns with host niche diversity.</title>
        <authorList>
            <person name="Hahn C."/>
            <person name="Resl P."/>
        </authorList>
    </citation>
    <scope>NUCLEOTIDE SEQUENCE [LARGE SCALE GENOMIC DNA]</scope>
    <source>
        <strain evidence="3">EGGRZ-B1_66</strain>
        <tissue evidence="3">Body</tissue>
    </source>
</reference>
<dbReference type="PRINTS" id="PR00838">
    <property type="entry name" value="V5ALLERGEN"/>
</dbReference>
<dbReference type="CDD" id="cd05380">
    <property type="entry name" value="CAP_euk"/>
    <property type="match status" value="1"/>
</dbReference>
<dbReference type="Pfam" id="PF00188">
    <property type="entry name" value="CAP"/>
    <property type="match status" value="1"/>
</dbReference>
<dbReference type="SUPFAM" id="SSF55797">
    <property type="entry name" value="PR-1-like"/>
    <property type="match status" value="1"/>
</dbReference>